<dbReference type="PANTHER" id="PTHR33542">
    <property type="entry name" value="SIROHYDROCHLORIN FERROCHELATASE, CHLOROPLASTIC"/>
    <property type="match status" value="1"/>
</dbReference>
<evidence type="ECO:0000256" key="1">
    <source>
        <dbReference type="ARBA" id="ARBA00022723"/>
    </source>
</evidence>
<dbReference type="PANTHER" id="PTHR33542:SF5">
    <property type="entry name" value="FERROCHELATASE CHE1"/>
    <property type="match status" value="1"/>
</dbReference>
<dbReference type="Gene3D" id="3.40.50.1400">
    <property type="match status" value="1"/>
</dbReference>
<sequence length="124" mass="13276">MSEHAVILFAHGSRDPLWRAPMDAVAQRIAARAPGLSVRCAFLELTAPDLATVASELAGLGIGRARIVPLFLGVGRHAREDLPALVDQLRKTHPQVTWELAQAVGEDPRLLDLLAEMALGRAGS</sequence>
<keyword evidence="2" id="KW-0456">Lyase</keyword>
<keyword evidence="1" id="KW-0479">Metal-binding</keyword>
<proteinExistence type="predicted"/>
<name>A0A4Z0BV61_9BURK</name>
<accession>A0A4Z0BV61</accession>
<protein>
    <submittedName>
        <fullName evidence="3">Cobalamin biosynthesis protein CbiX</fullName>
    </submittedName>
</protein>
<comment type="caution">
    <text evidence="3">The sequence shown here is derived from an EMBL/GenBank/DDBJ whole genome shotgun (WGS) entry which is preliminary data.</text>
</comment>
<dbReference type="GO" id="GO:0016829">
    <property type="term" value="F:lyase activity"/>
    <property type="evidence" value="ECO:0007669"/>
    <property type="project" value="UniProtKB-KW"/>
</dbReference>
<gene>
    <name evidence="3" type="ORF">EZ242_04705</name>
</gene>
<dbReference type="Pfam" id="PF01903">
    <property type="entry name" value="CbiX"/>
    <property type="match status" value="1"/>
</dbReference>
<dbReference type="GO" id="GO:0046872">
    <property type="term" value="F:metal ion binding"/>
    <property type="evidence" value="ECO:0007669"/>
    <property type="project" value="UniProtKB-KW"/>
</dbReference>
<dbReference type="Proteomes" id="UP000297564">
    <property type="component" value="Unassembled WGS sequence"/>
</dbReference>
<dbReference type="InterPro" id="IPR002762">
    <property type="entry name" value="CbiX-like"/>
</dbReference>
<evidence type="ECO:0000313" key="4">
    <source>
        <dbReference type="Proteomes" id="UP000297564"/>
    </source>
</evidence>
<dbReference type="RefSeq" id="WP_135283992.1">
    <property type="nucleotide sequence ID" value="NZ_SMLL01000002.1"/>
</dbReference>
<organism evidence="3 4">
    <name type="scientific">Ramlibacter rhizophilus</name>
    <dbReference type="NCBI Taxonomy" id="1781167"/>
    <lineage>
        <taxon>Bacteria</taxon>
        <taxon>Pseudomonadati</taxon>
        <taxon>Pseudomonadota</taxon>
        <taxon>Betaproteobacteria</taxon>
        <taxon>Burkholderiales</taxon>
        <taxon>Comamonadaceae</taxon>
        <taxon>Ramlibacter</taxon>
    </lineage>
</organism>
<dbReference type="InterPro" id="IPR050963">
    <property type="entry name" value="Sirohydro_Cobaltochel/CbiX"/>
</dbReference>
<dbReference type="SUPFAM" id="SSF53800">
    <property type="entry name" value="Chelatase"/>
    <property type="match status" value="1"/>
</dbReference>
<dbReference type="EMBL" id="SMLL01000002">
    <property type="protein sequence ID" value="TFZ03193.1"/>
    <property type="molecule type" value="Genomic_DNA"/>
</dbReference>
<evidence type="ECO:0000313" key="3">
    <source>
        <dbReference type="EMBL" id="TFZ03193.1"/>
    </source>
</evidence>
<evidence type="ECO:0000256" key="2">
    <source>
        <dbReference type="ARBA" id="ARBA00023239"/>
    </source>
</evidence>
<dbReference type="OrthoDB" id="9797895at2"/>
<keyword evidence="4" id="KW-1185">Reference proteome</keyword>
<dbReference type="CDD" id="cd03416">
    <property type="entry name" value="CbiX_SirB_N"/>
    <property type="match status" value="1"/>
</dbReference>
<dbReference type="AlphaFoldDB" id="A0A4Z0BV61"/>
<reference evidence="3 4" key="1">
    <citation type="submission" date="2019-03" db="EMBL/GenBank/DDBJ databases">
        <title>Ramlibacter rhizophilus CCTCC AB2015357, whole genome shotgun sequence.</title>
        <authorList>
            <person name="Zhang X."/>
            <person name="Feng G."/>
            <person name="Zhu H."/>
        </authorList>
    </citation>
    <scope>NUCLEOTIDE SEQUENCE [LARGE SCALE GENOMIC DNA]</scope>
    <source>
        <strain evidence="3 4">CCTCC AB2015357</strain>
    </source>
</reference>